<comment type="caution">
    <text evidence="1">The sequence shown here is derived from an EMBL/GenBank/DDBJ whole genome shotgun (WGS) entry which is preliminary data.</text>
</comment>
<accession>A0A443QMW7</accession>
<reference evidence="1 2" key="1">
    <citation type="journal article" date="2018" name="Gigascience">
        <title>Genomes of trombidid mites reveal novel predicted allergens and laterally-transferred genes associated with secondary metabolism.</title>
        <authorList>
            <person name="Dong X."/>
            <person name="Chaisiri K."/>
            <person name="Xia D."/>
            <person name="Armstrong S.D."/>
            <person name="Fang Y."/>
            <person name="Donnelly M.J."/>
            <person name="Kadowaki T."/>
            <person name="McGarry J.W."/>
            <person name="Darby A.C."/>
            <person name="Makepeace B.L."/>
        </authorList>
    </citation>
    <scope>NUCLEOTIDE SEQUENCE [LARGE SCALE GENOMIC DNA]</scope>
    <source>
        <strain evidence="1">UoL-UT</strain>
    </source>
</reference>
<dbReference type="VEuPathDB" id="VectorBase:LDEU014260"/>
<keyword evidence="2" id="KW-1185">Reference proteome</keyword>
<dbReference type="Proteomes" id="UP000288716">
    <property type="component" value="Unassembled WGS sequence"/>
</dbReference>
<evidence type="ECO:0000313" key="1">
    <source>
        <dbReference type="EMBL" id="RWS04378.1"/>
    </source>
</evidence>
<sequence length="12" mass="1375">MSRRSGSGNNYF</sequence>
<protein>
    <submittedName>
        <fullName evidence="1">Uncharacterized protein</fullName>
    </submittedName>
</protein>
<evidence type="ECO:0000313" key="2">
    <source>
        <dbReference type="Proteomes" id="UP000288716"/>
    </source>
</evidence>
<name>A0A443QMW7_9ACAR</name>
<gene>
    <name evidence="1" type="ORF">B4U80_09306</name>
</gene>
<proteinExistence type="predicted"/>
<dbReference type="EMBL" id="NCKV01053751">
    <property type="protein sequence ID" value="RWS04378.1"/>
    <property type="molecule type" value="Genomic_DNA"/>
</dbReference>
<organism evidence="1 2">
    <name type="scientific">Leptotrombidium deliense</name>
    <dbReference type="NCBI Taxonomy" id="299467"/>
    <lineage>
        <taxon>Eukaryota</taxon>
        <taxon>Metazoa</taxon>
        <taxon>Ecdysozoa</taxon>
        <taxon>Arthropoda</taxon>
        <taxon>Chelicerata</taxon>
        <taxon>Arachnida</taxon>
        <taxon>Acari</taxon>
        <taxon>Acariformes</taxon>
        <taxon>Trombidiformes</taxon>
        <taxon>Prostigmata</taxon>
        <taxon>Anystina</taxon>
        <taxon>Parasitengona</taxon>
        <taxon>Trombiculoidea</taxon>
        <taxon>Trombiculidae</taxon>
        <taxon>Leptotrombidium</taxon>
    </lineage>
</organism>